<feature type="domain" description="PpiC" evidence="1">
    <location>
        <begin position="85"/>
        <end position="205"/>
    </location>
</feature>
<dbReference type="Pfam" id="PF13145">
    <property type="entry name" value="Rotamase_2"/>
    <property type="match status" value="1"/>
</dbReference>
<evidence type="ECO:0000313" key="2">
    <source>
        <dbReference type="EMBL" id="MBL6818631.1"/>
    </source>
</evidence>
<evidence type="ECO:0000313" key="3">
    <source>
        <dbReference type="Proteomes" id="UP000711391"/>
    </source>
</evidence>
<dbReference type="AlphaFoldDB" id="A0A937I9Z3"/>
<reference evidence="2" key="1">
    <citation type="submission" date="2020-10" db="EMBL/GenBank/DDBJ databases">
        <title>Microbiome of the Black Sea water column analyzed by genome centric metagenomics.</title>
        <authorList>
            <person name="Cabello-Yeves P.J."/>
            <person name="Callieri C."/>
            <person name="Picazo A."/>
            <person name="Mehrshad M."/>
            <person name="Haro-Moreno J.M."/>
            <person name="Roda-Garcia J."/>
            <person name="Dzembekova N."/>
            <person name="Slabakova V."/>
            <person name="Slabakova N."/>
            <person name="Moncheva S."/>
            <person name="Rodriguez-Valera F."/>
        </authorList>
    </citation>
    <scope>NUCLEOTIDE SEQUENCE</scope>
    <source>
        <strain evidence="2">BS307-5m-G50</strain>
    </source>
</reference>
<keyword evidence="2" id="KW-0413">Isomerase</keyword>
<dbReference type="InterPro" id="IPR046357">
    <property type="entry name" value="PPIase_dom_sf"/>
</dbReference>
<dbReference type="GO" id="GO:0003755">
    <property type="term" value="F:peptidyl-prolyl cis-trans isomerase activity"/>
    <property type="evidence" value="ECO:0007669"/>
    <property type="project" value="InterPro"/>
</dbReference>
<dbReference type="InterPro" id="IPR000297">
    <property type="entry name" value="PPIase_PpiC"/>
</dbReference>
<dbReference type="EMBL" id="JADHQD010000033">
    <property type="protein sequence ID" value="MBL6818631.1"/>
    <property type="molecule type" value="Genomic_DNA"/>
</dbReference>
<sequence length="243" mass="28593">MSADEDKNIFVSDQEILSLISAWKSQVGREPTDDELARIINNLIDEEILYREALLLGLDQEDTIIKRRLAQKISFLKEESIPEVPTTKELNEYYENNKEKYYIEPSFTFTHYYFSENNNSLERSKHALKALKDNNKVKSDPFYLGKTFANEPLRNINTNFGKTFSKELMKADHNQWNGPFESTYGHHIVYIDSVNQGYIPEIEEVLRQVEVDFLQIKREQAVKSFLNKIRSEYTIYINPDLKF</sequence>
<comment type="caution">
    <text evidence="2">The sequence shown here is derived from an EMBL/GenBank/DDBJ whole genome shotgun (WGS) entry which is preliminary data.</text>
</comment>
<organism evidence="2 3">
    <name type="scientific">SAR86 cluster bacterium</name>
    <dbReference type="NCBI Taxonomy" id="2030880"/>
    <lineage>
        <taxon>Bacteria</taxon>
        <taxon>Pseudomonadati</taxon>
        <taxon>Pseudomonadota</taxon>
        <taxon>Gammaproteobacteria</taxon>
        <taxon>SAR86 cluster</taxon>
    </lineage>
</organism>
<accession>A0A937I9Z3</accession>
<proteinExistence type="predicted"/>
<evidence type="ECO:0000259" key="1">
    <source>
        <dbReference type="Pfam" id="PF13145"/>
    </source>
</evidence>
<name>A0A937I9Z3_9GAMM</name>
<protein>
    <submittedName>
        <fullName evidence="2">Peptidyl-prolyl cis-trans isomerase</fullName>
    </submittedName>
</protein>
<dbReference type="Gene3D" id="1.10.4030.10">
    <property type="entry name" value="Porin chaperone SurA, peptide-binding domain"/>
    <property type="match status" value="1"/>
</dbReference>
<dbReference type="Proteomes" id="UP000711391">
    <property type="component" value="Unassembled WGS sequence"/>
</dbReference>
<gene>
    <name evidence="2" type="ORF">ISQ64_04425</name>
</gene>
<dbReference type="Gene3D" id="3.10.50.40">
    <property type="match status" value="1"/>
</dbReference>